<evidence type="ECO:0000256" key="5">
    <source>
        <dbReference type="SAM" id="MobiDB-lite"/>
    </source>
</evidence>
<evidence type="ECO:0000313" key="9">
    <source>
        <dbReference type="EMBL" id="WKN36762.1"/>
    </source>
</evidence>
<dbReference type="GO" id="GO:0009055">
    <property type="term" value="F:electron transfer activity"/>
    <property type="evidence" value="ECO:0007669"/>
    <property type="project" value="InterPro"/>
</dbReference>
<feature type="region of interest" description="Disordered" evidence="5">
    <location>
        <begin position="160"/>
        <end position="187"/>
    </location>
</feature>
<sequence length="224" mass="24252">MKKQGYKFCTVGLIILFISFLGTPVFSQSTTSDDQTAQDVAAATNPAGQVPDGIPDDEGSYTNGRSLFNQHCTACHALGKQIIGPALASVHNRRPMDWLVKFIQNSQQVISEADTSDYASVLFKQYNNQVMPNFEFLSRDDILDIMAYIKTESVSETAGVSSAMSSETESVQQEPSAGDDVYSQKDDSDAEGVNLGMIMGGLVVGVLLVVVILVALRKRSKQNV</sequence>
<feature type="domain" description="Cytochrome c" evidence="8">
    <location>
        <begin position="59"/>
        <end position="153"/>
    </location>
</feature>
<evidence type="ECO:0000256" key="1">
    <source>
        <dbReference type="ARBA" id="ARBA00022617"/>
    </source>
</evidence>
<dbReference type="GO" id="GO:0046872">
    <property type="term" value="F:metal ion binding"/>
    <property type="evidence" value="ECO:0007669"/>
    <property type="project" value="UniProtKB-KW"/>
</dbReference>
<evidence type="ECO:0000259" key="8">
    <source>
        <dbReference type="PROSITE" id="PS51007"/>
    </source>
</evidence>
<name>A0AA49JIT6_9BACT</name>
<dbReference type="EMBL" id="CP120682">
    <property type="protein sequence ID" value="WKN36762.1"/>
    <property type="molecule type" value="Genomic_DNA"/>
</dbReference>
<feature type="compositionally biased region" description="Polar residues" evidence="5">
    <location>
        <begin position="160"/>
        <end position="175"/>
    </location>
</feature>
<keyword evidence="6" id="KW-0812">Transmembrane</keyword>
<keyword evidence="7" id="KW-0732">Signal</keyword>
<evidence type="ECO:0000256" key="3">
    <source>
        <dbReference type="ARBA" id="ARBA00023004"/>
    </source>
</evidence>
<proteinExistence type="predicted"/>
<feature type="chain" id="PRO_5041447419" evidence="7">
    <location>
        <begin position="28"/>
        <end position="224"/>
    </location>
</feature>
<reference evidence="9" key="2">
    <citation type="journal article" date="2024" name="Antonie Van Leeuwenhoek">
        <title>Roseihalotalea indica gen. nov., sp. nov., a halophilic Bacteroidetes from mesopelagic Southwest Indian Ocean with higher carbohydrate metabolic potential.</title>
        <authorList>
            <person name="Chen B."/>
            <person name="Zhang M."/>
            <person name="Lin D."/>
            <person name="Ye J."/>
            <person name="Tang K."/>
        </authorList>
    </citation>
    <scope>NUCLEOTIDE SEQUENCE</scope>
    <source>
        <strain evidence="9">TK19036</strain>
    </source>
</reference>
<evidence type="ECO:0000256" key="6">
    <source>
        <dbReference type="SAM" id="Phobius"/>
    </source>
</evidence>
<evidence type="ECO:0000256" key="7">
    <source>
        <dbReference type="SAM" id="SignalP"/>
    </source>
</evidence>
<dbReference type="AlphaFoldDB" id="A0AA49JIT6"/>
<dbReference type="InterPro" id="IPR009056">
    <property type="entry name" value="Cyt_c-like_dom"/>
</dbReference>
<dbReference type="Gene3D" id="1.10.760.10">
    <property type="entry name" value="Cytochrome c-like domain"/>
    <property type="match status" value="1"/>
</dbReference>
<protein>
    <submittedName>
        <fullName evidence="9">Cytochrome c</fullName>
    </submittedName>
</protein>
<evidence type="ECO:0000256" key="2">
    <source>
        <dbReference type="ARBA" id="ARBA00022723"/>
    </source>
</evidence>
<dbReference type="GO" id="GO:0020037">
    <property type="term" value="F:heme binding"/>
    <property type="evidence" value="ECO:0007669"/>
    <property type="project" value="InterPro"/>
</dbReference>
<dbReference type="PROSITE" id="PS51007">
    <property type="entry name" value="CYTC"/>
    <property type="match status" value="1"/>
</dbReference>
<dbReference type="Pfam" id="PF00034">
    <property type="entry name" value="Cytochrom_C"/>
    <property type="match status" value="1"/>
</dbReference>
<reference evidence="9" key="1">
    <citation type="journal article" date="2023" name="Comput. Struct. Biotechnol. J.">
        <title>Discovery of a novel marine Bacteroidetes with a rich repertoire of carbohydrate-active enzymes.</title>
        <authorList>
            <person name="Chen B."/>
            <person name="Liu G."/>
            <person name="Chen Q."/>
            <person name="Wang H."/>
            <person name="Liu L."/>
            <person name="Tang K."/>
        </authorList>
    </citation>
    <scope>NUCLEOTIDE SEQUENCE</scope>
    <source>
        <strain evidence="9">TK19036</strain>
    </source>
</reference>
<keyword evidence="1 4" id="KW-0349">Heme</keyword>
<keyword evidence="3 4" id="KW-0408">Iron</keyword>
<dbReference type="InterPro" id="IPR036909">
    <property type="entry name" value="Cyt_c-like_dom_sf"/>
</dbReference>
<keyword evidence="2 4" id="KW-0479">Metal-binding</keyword>
<organism evidence="9">
    <name type="scientific">Roseihalotalea indica</name>
    <dbReference type="NCBI Taxonomy" id="2867963"/>
    <lineage>
        <taxon>Bacteria</taxon>
        <taxon>Pseudomonadati</taxon>
        <taxon>Bacteroidota</taxon>
        <taxon>Cytophagia</taxon>
        <taxon>Cytophagales</taxon>
        <taxon>Catalimonadaceae</taxon>
        <taxon>Roseihalotalea</taxon>
    </lineage>
</organism>
<feature type="transmembrane region" description="Helical" evidence="6">
    <location>
        <begin position="195"/>
        <end position="216"/>
    </location>
</feature>
<gene>
    <name evidence="9" type="ORF">K4G66_30825</name>
</gene>
<keyword evidence="6" id="KW-1133">Transmembrane helix</keyword>
<feature type="signal peptide" evidence="7">
    <location>
        <begin position="1"/>
        <end position="27"/>
    </location>
</feature>
<dbReference type="SUPFAM" id="SSF46626">
    <property type="entry name" value="Cytochrome c"/>
    <property type="match status" value="1"/>
</dbReference>
<keyword evidence="6" id="KW-0472">Membrane</keyword>
<accession>A0AA49JIT6</accession>
<evidence type="ECO:0000256" key="4">
    <source>
        <dbReference type="PROSITE-ProRule" id="PRU00433"/>
    </source>
</evidence>